<evidence type="ECO:0000256" key="5">
    <source>
        <dbReference type="ARBA" id="ARBA00034478"/>
    </source>
</evidence>
<gene>
    <name evidence="8" type="ORF">ALC57_07743</name>
</gene>
<dbReference type="InterPro" id="IPR036589">
    <property type="entry name" value="HCY_dom_sf"/>
</dbReference>
<evidence type="ECO:0000259" key="7">
    <source>
        <dbReference type="PROSITE" id="PS50970"/>
    </source>
</evidence>
<sequence length="620" mass="68864">MMKHCQKAPKILDGGFSGQLSRHVSAKIDGDPLWTARFLKTNVDAIYATHLDFLRAGADIIETNTYQASVPGMMKYLNISEHESLDLFNTSVNLARKAVDDYIREENIPFESRPMVAGSCGPYGAYLNDGSEYIGSYGKNISRQELIEWHRPRVKALLNAGADLLAFETIPCVEEAEAILELLKDYPHACAWLSFSCRNGQFMSDGSVFQNTAVRCYRTLPLQIVAVGVNCIDPKYVTPLLKGINESASSEQDFIPLVVYPNRGGSYSTSGEWIAVKDDHSLNLPISEWLDLGVQKLIKEEKIMSEIKVLEGGATQLFTNAGGETDGDPLWAARYLVTKPEAILATHLDFLRAGSDIIRTVTYQATIDGFVKYLGITKEESLEIIRKAVDYAKEAVKIYTKEIETNKNVTNQKPLIAGSCGPYGASLHDGSEYTGSYCTSVSREFLMDWHRPRVQTLLEKGVDILAMETIPCAREAEAIIDLLKEFPDARAWLSFSCKDGKSLADGSNFQETAVRCYKNAAPGQILAIGTNCIAPKYVTSLFQGINRDKSDDFIPLVVYPNSGEKYTESEGWKKEGDAPTLHEFIDEWLNLGVHYIGGCCRTCATDVKLIRAKVDQRFKH</sequence>
<dbReference type="PANTHER" id="PTHR46015:SF1">
    <property type="entry name" value="HOMOCYSTEINE S-METHYLTRANSFERASE-LIKE ISOFORM 1"/>
    <property type="match status" value="1"/>
</dbReference>
<evidence type="ECO:0000256" key="6">
    <source>
        <dbReference type="PROSITE-ProRule" id="PRU00333"/>
    </source>
</evidence>
<dbReference type="SUPFAM" id="SSF82282">
    <property type="entry name" value="Homocysteine S-methyltransferase"/>
    <property type="match status" value="2"/>
</dbReference>
<evidence type="ECO:0000256" key="3">
    <source>
        <dbReference type="ARBA" id="ARBA00022723"/>
    </source>
</evidence>
<dbReference type="GO" id="GO:0033528">
    <property type="term" value="P:S-methylmethionine cycle"/>
    <property type="evidence" value="ECO:0007669"/>
    <property type="project" value="TreeGrafter"/>
</dbReference>
<feature type="domain" description="Hcy-binding" evidence="7">
    <location>
        <begin position="296"/>
        <end position="614"/>
    </location>
</feature>
<name>A0A195E492_9HYME</name>
<comment type="pathway">
    <text evidence="5">Amino-acid biosynthesis; L-methionine biosynthesis via de novo pathway.</text>
</comment>
<evidence type="ECO:0000256" key="4">
    <source>
        <dbReference type="ARBA" id="ARBA00022833"/>
    </source>
</evidence>
<keyword evidence="1 6" id="KW-0489">Methyltransferase</keyword>
<dbReference type="InterPro" id="IPR051486">
    <property type="entry name" value="Hcy_S-methyltransferase"/>
</dbReference>
<dbReference type="PANTHER" id="PTHR46015">
    <property type="entry name" value="ZGC:172121"/>
    <property type="match status" value="1"/>
</dbReference>
<dbReference type="GO" id="GO:0046872">
    <property type="term" value="F:metal ion binding"/>
    <property type="evidence" value="ECO:0007669"/>
    <property type="project" value="UniProtKB-KW"/>
</dbReference>
<dbReference type="GO" id="GO:0009086">
    <property type="term" value="P:methionine biosynthetic process"/>
    <property type="evidence" value="ECO:0007669"/>
    <property type="project" value="TreeGrafter"/>
</dbReference>
<accession>A0A195E492</accession>
<dbReference type="Pfam" id="PF02574">
    <property type="entry name" value="S-methyl_trans"/>
    <property type="match status" value="2"/>
</dbReference>
<dbReference type="EMBL" id="KQ979657">
    <property type="protein sequence ID" value="KYN19973.1"/>
    <property type="molecule type" value="Genomic_DNA"/>
</dbReference>
<keyword evidence="4 6" id="KW-0862">Zinc</keyword>
<feature type="binding site" evidence="6">
    <location>
        <position position="600"/>
    </location>
    <ligand>
        <name>Zn(2+)</name>
        <dbReference type="ChEBI" id="CHEBI:29105"/>
    </ligand>
</feature>
<feature type="domain" description="Hcy-binding" evidence="7">
    <location>
        <begin position="1"/>
        <end position="264"/>
    </location>
</feature>
<evidence type="ECO:0000256" key="2">
    <source>
        <dbReference type="ARBA" id="ARBA00022679"/>
    </source>
</evidence>
<evidence type="ECO:0000313" key="9">
    <source>
        <dbReference type="Proteomes" id="UP000078492"/>
    </source>
</evidence>
<dbReference type="AlphaFoldDB" id="A0A195E492"/>
<keyword evidence="9" id="KW-1185">Reference proteome</keyword>
<feature type="binding site" evidence="6">
    <location>
        <position position="599"/>
    </location>
    <ligand>
        <name>Zn(2+)</name>
        <dbReference type="ChEBI" id="CHEBI:29105"/>
    </ligand>
</feature>
<reference evidence="8 9" key="1">
    <citation type="submission" date="2015-09" db="EMBL/GenBank/DDBJ databases">
        <title>Trachymyrmex cornetzi WGS genome.</title>
        <authorList>
            <person name="Nygaard S."/>
            <person name="Hu H."/>
            <person name="Boomsma J."/>
            <person name="Zhang G."/>
        </authorList>
    </citation>
    <scope>NUCLEOTIDE SEQUENCE [LARGE SCALE GENOMIC DNA]</scope>
    <source>
        <strain evidence="8">Tcor2-1</strain>
        <tissue evidence="8">Whole body</tissue>
    </source>
</reference>
<feature type="binding site" evidence="6">
    <location>
        <position position="532"/>
    </location>
    <ligand>
        <name>Zn(2+)</name>
        <dbReference type="ChEBI" id="CHEBI:29105"/>
    </ligand>
</feature>
<evidence type="ECO:0000313" key="8">
    <source>
        <dbReference type="EMBL" id="KYN19973.1"/>
    </source>
</evidence>
<keyword evidence="2 6" id="KW-0808">Transferase</keyword>
<dbReference type="PROSITE" id="PS50970">
    <property type="entry name" value="HCY"/>
    <property type="match status" value="2"/>
</dbReference>
<keyword evidence="3 6" id="KW-0479">Metal-binding</keyword>
<dbReference type="InterPro" id="IPR003726">
    <property type="entry name" value="HCY_dom"/>
</dbReference>
<dbReference type="GO" id="GO:0008898">
    <property type="term" value="F:S-adenosylmethionine-homocysteine S-methyltransferase activity"/>
    <property type="evidence" value="ECO:0007669"/>
    <property type="project" value="TreeGrafter"/>
</dbReference>
<comment type="cofactor">
    <cofactor evidence="6">
        <name>Zn(2+)</name>
        <dbReference type="ChEBI" id="CHEBI:29105"/>
    </cofactor>
</comment>
<protein>
    <submittedName>
        <fullName evidence="8">Homocysteine S-methyltransferase 2</fullName>
    </submittedName>
</protein>
<dbReference type="NCBIfam" id="NF007020">
    <property type="entry name" value="PRK09485.1"/>
    <property type="match status" value="2"/>
</dbReference>
<dbReference type="Gene3D" id="3.20.20.330">
    <property type="entry name" value="Homocysteine-binding-like domain"/>
    <property type="match status" value="2"/>
</dbReference>
<comment type="caution">
    <text evidence="6">Lacks conserved residue(s) required for the propagation of feature annotation.</text>
</comment>
<evidence type="ECO:0000256" key="1">
    <source>
        <dbReference type="ARBA" id="ARBA00022603"/>
    </source>
</evidence>
<dbReference type="GO" id="GO:0032259">
    <property type="term" value="P:methylation"/>
    <property type="evidence" value="ECO:0007669"/>
    <property type="project" value="UniProtKB-KW"/>
</dbReference>
<proteinExistence type="predicted"/>
<dbReference type="FunFam" id="3.20.20.330:FF:000002">
    <property type="entry name" value="Homocysteine S-methyltransferase"/>
    <property type="match status" value="1"/>
</dbReference>
<dbReference type="STRING" id="471704.A0A195E492"/>
<dbReference type="Proteomes" id="UP000078492">
    <property type="component" value="Unassembled WGS sequence"/>
</dbReference>
<organism evidence="8 9">
    <name type="scientific">Trachymyrmex cornetzi</name>
    <dbReference type="NCBI Taxonomy" id="471704"/>
    <lineage>
        <taxon>Eukaryota</taxon>
        <taxon>Metazoa</taxon>
        <taxon>Ecdysozoa</taxon>
        <taxon>Arthropoda</taxon>
        <taxon>Hexapoda</taxon>
        <taxon>Insecta</taxon>
        <taxon>Pterygota</taxon>
        <taxon>Neoptera</taxon>
        <taxon>Endopterygota</taxon>
        <taxon>Hymenoptera</taxon>
        <taxon>Apocrita</taxon>
        <taxon>Aculeata</taxon>
        <taxon>Formicoidea</taxon>
        <taxon>Formicidae</taxon>
        <taxon>Myrmicinae</taxon>
        <taxon>Trachymyrmex</taxon>
    </lineage>
</organism>